<dbReference type="EMBL" id="JAOPKA010000006">
    <property type="protein sequence ID" value="MCU4742168.1"/>
    <property type="molecule type" value="Genomic_DNA"/>
</dbReference>
<dbReference type="RefSeq" id="WP_338004000.1">
    <property type="nucleotide sequence ID" value="NZ_JAOPKA010000006.1"/>
</dbReference>
<accession>A0AAP2Z0D9</accession>
<keyword evidence="1" id="KW-0812">Transmembrane</keyword>
<name>A0AAP2Z0D9_9EURY</name>
<dbReference type="Proteomes" id="UP001320972">
    <property type="component" value="Unassembled WGS sequence"/>
</dbReference>
<proteinExistence type="predicted"/>
<evidence type="ECO:0000313" key="3">
    <source>
        <dbReference type="EMBL" id="MCU4971300.1"/>
    </source>
</evidence>
<dbReference type="EMBL" id="JAOPKB010000001">
    <property type="protein sequence ID" value="MCU4971300.1"/>
    <property type="molecule type" value="Genomic_DNA"/>
</dbReference>
<keyword evidence="4" id="KW-1185">Reference proteome</keyword>
<gene>
    <name evidence="3" type="ORF">OB955_00915</name>
    <name evidence="2" type="ORF">OB960_12240</name>
</gene>
<evidence type="ECO:0000313" key="5">
    <source>
        <dbReference type="Proteomes" id="UP001321018"/>
    </source>
</evidence>
<sequence>MKWRCTWCGKPHEENDPPCDSCGHGEFEEAVVRQNEFETVDTGTQYMWVCENCGRQHMRNNPPCSRCGGHDLEKTEQRFDDLESDLAVPSWFEVAKPYAPIIVVLVLVAGLFATGIVPLSVLPGIGTPSPPDAPGDGEQHAGIDLTAVEHEVHDRLEAHRQGTDANTRSYDGGLAGIAEYVNRQEVVEYREGTRPEDPDWNAFGPSCSGDPVGSALEPFDGAGSDAFDDETLLADEVADRLVANPELERLVSGEYGAEGLDVHVHDGTVFVFYAVC</sequence>
<keyword evidence="1" id="KW-1133">Transmembrane helix</keyword>
<protein>
    <submittedName>
        <fullName evidence="2">Uncharacterized protein</fullName>
    </submittedName>
</protein>
<dbReference type="AlphaFoldDB" id="A0AAP2Z0D9"/>
<reference evidence="2 4" key="1">
    <citation type="submission" date="2022-09" db="EMBL/GenBank/DDBJ databases">
        <title>Enrichment on poylsaccharides allowed isolation of novel metabolic and taxonomic groups of Haloarchaea.</title>
        <authorList>
            <person name="Sorokin D.Y."/>
            <person name="Elcheninov A.G."/>
            <person name="Khizhniak T.V."/>
            <person name="Kolganova T.V."/>
            <person name="Kublanov I.V."/>
        </authorList>
    </citation>
    <scope>NUCLEOTIDE SEQUENCE</scope>
    <source>
        <strain evidence="3 4">AArc-m2/3/4</strain>
        <strain evidence="2">AArc-xg1-1</strain>
    </source>
</reference>
<feature type="transmembrane region" description="Helical" evidence="1">
    <location>
        <begin position="98"/>
        <end position="122"/>
    </location>
</feature>
<organism evidence="2 5">
    <name type="scientific">Natronoglomus mannanivorans</name>
    <dbReference type="NCBI Taxonomy" id="2979990"/>
    <lineage>
        <taxon>Archaea</taxon>
        <taxon>Methanobacteriati</taxon>
        <taxon>Methanobacteriota</taxon>
        <taxon>Stenosarchaea group</taxon>
        <taxon>Halobacteria</taxon>
        <taxon>Halobacteriales</taxon>
        <taxon>Natrialbaceae</taxon>
        <taxon>Natronoglomus</taxon>
    </lineage>
</organism>
<comment type="caution">
    <text evidence="2">The sequence shown here is derived from an EMBL/GenBank/DDBJ whole genome shotgun (WGS) entry which is preliminary data.</text>
</comment>
<evidence type="ECO:0000313" key="4">
    <source>
        <dbReference type="Proteomes" id="UP001320972"/>
    </source>
</evidence>
<keyword evidence="1" id="KW-0472">Membrane</keyword>
<dbReference type="Proteomes" id="UP001321018">
    <property type="component" value="Unassembled WGS sequence"/>
</dbReference>
<evidence type="ECO:0000256" key="1">
    <source>
        <dbReference type="SAM" id="Phobius"/>
    </source>
</evidence>
<evidence type="ECO:0000313" key="2">
    <source>
        <dbReference type="EMBL" id="MCU4742168.1"/>
    </source>
</evidence>